<evidence type="ECO:0000256" key="4">
    <source>
        <dbReference type="ARBA" id="ARBA00012146"/>
    </source>
</evidence>
<evidence type="ECO:0000313" key="13">
    <source>
        <dbReference type="Proteomes" id="UP000221168"/>
    </source>
</evidence>
<keyword evidence="7 12" id="KW-0378">Hydrolase</keyword>
<dbReference type="NCBIfam" id="TIGR01460">
    <property type="entry name" value="HAD-SF-IIA"/>
    <property type="match status" value="1"/>
</dbReference>
<comment type="function">
    <text evidence="9">Phosphatase that hydrolyzes imidodiphosphate, 3-phosphohistidine and 6-phospholysine. Has broad substrate specificity and can also hydrolyze inorganic diphosphate, but with lower efficiency.</text>
</comment>
<name>A0A2G1QI93_9HYPH</name>
<dbReference type="Pfam" id="PF13242">
    <property type="entry name" value="Hydrolase_like"/>
    <property type="match status" value="1"/>
</dbReference>
<gene>
    <name evidence="12" type="ORF">CSC94_21585</name>
</gene>
<comment type="cofactor">
    <cofactor evidence="1">
        <name>Mg(2+)</name>
        <dbReference type="ChEBI" id="CHEBI:18420"/>
    </cofactor>
</comment>
<dbReference type="SUPFAM" id="SSF56784">
    <property type="entry name" value="HAD-like"/>
    <property type="match status" value="1"/>
</dbReference>
<sequence length="260" mass="26955">MIKGVLLDLAGVVYEGDHVIAGASEAVARLRGAGLAVRFISNTTRQPLYAILGRLHRLGLDVSDAELLTPAVAARGWLASNACSPRLLVHPDLAEEFDGLPGDRAPAVIVGDAGTAFTYDALNRAFREIEAGAAFLALAPNRVFRDSDGKLSLDAGPFVKALEFAAGRQAIVLGKPSPEFFALALDDMDCAPGDAVMVGDDAENDVAGALAAGLGQAVLVRTGKFRPGDETRFEPRPSHVAGDLAAAADWILARSGAAAS</sequence>
<evidence type="ECO:0000256" key="2">
    <source>
        <dbReference type="ARBA" id="ARBA00004496"/>
    </source>
</evidence>
<evidence type="ECO:0000256" key="11">
    <source>
        <dbReference type="ARBA" id="ARBA00047820"/>
    </source>
</evidence>
<reference evidence="12 13" key="1">
    <citation type="submission" date="2017-10" db="EMBL/GenBank/DDBJ databases">
        <title>Sedimentibacterium mangrovi gen. nov., sp. nov., a novel member of family Phyllobacteriacea isolated from mangrove sediment.</title>
        <authorList>
            <person name="Liao H."/>
            <person name="Tian Y."/>
        </authorList>
    </citation>
    <scope>NUCLEOTIDE SEQUENCE [LARGE SCALE GENOMIC DNA]</scope>
    <source>
        <strain evidence="12 13">X9-2-2</strain>
    </source>
</reference>
<keyword evidence="13" id="KW-1185">Reference proteome</keyword>
<dbReference type="AlphaFoldDB" id="A0A2G1QI93"/>
<dbReference type="GO" id="GO:0016791">
    <property type="term" value="F:phosphatase activity"/>
    <property type="evidence" value="ECO:0007669"/>
    <property type="project" value="InterPro"/>
</dbReference>
<dbReference type="GO" id="GO:0005829">
    <property type="term" value="C:cytosol"/>
    <property type="evidence" value="ECO:0007669"/>
    <property type="project" value="TreeGrafter"/>
</dbReference>
<dbReference type="Proteomes" id="UP000221168">
    <property type="component" value="Unassembled WGS sequence"/>
</dbReference>
<evidence type="ECO:0000256" key="9">
    <source>
        <dbReference type="ARBA" id="ARBA00037258"/>
    </source>
</evidence>
<evidence type="ECO:0000256" key="1">
    <source>
        <dbReference type="ARBA" id="ARBA00001946"/>
    </source>
</evidence>
<dbReference type="Pfam" id="PF13344">
    <property type="entry name" value="Hydrolase_6"/>
    <property type="match status" value="1"/>
</dbReference>
<evidence type="ECO:0000256" key="7">
    <source>
        <dbReference type="ARBA" id="ARBA00022801"/>
    </source>
</evidence>
<keyword evidence="8" id="KW-0460">Magnesium</keyword>
<accession>A0A2G1QI93</accession>
<dbReference type="PANTHER" id="PTHR19288">
    <property type="entry name" value="4-NITROPHENYLPHOSPHATASE-RELATED"/>
    <property type="match status" value="1"/>
</dbReference>
<dbReference type="NCBIfam" id="TIGR01549">
    <property type="entry name" value="HAD-SF-IA-v1"/>
    <property type="match status" value="1"/>
</dbReference>
<dbReference type="OrthoDB" id="148966at2"/>
<dbReference type="GO" id="GO:0046872">
    <property type="term" value="F:metal ion binding"/>
    <property type="evidence" value="ECO:0007669"/>
    <property type="project" value="UniProtKB-KW"/>
</dbReference>
<dbReference type="InterPro" id="IPR006355">
    <property type="entry name" value="LHPP/HDHD2"/>
</dbReference>
<proteinExistence type="inferred from homology"/>
<keyword evidence="6" id="KW-0479">Metal-binding</keyword>
<dbReference type="Gene3D" id="3.40.50.1000">
    <property type="entry name" value="HAD superfamily/HAD-like"/>
    <property type="match status" value="2"/>
</dbReference>
<protein>
    <recommendedName>
        <fullName evidence="10">Phospholysine phosphohistidine inorganic pyrophosphate phosphatase</fullName>
        <ecNumber evidence="4">3.6.1.1</ecNumber>
    </recommendedName>
</protein>
<dbReference type="InterPro" id="IPR036412">
    <property type="entry name" value="HAD-like_sf"/>
</dbReference>
<evidence type="ECO:0000256" key="5">
    <source>
        <dbReference type="ARBA" id="ARBA00022490"/>
    </source>
</evidence>
<dbReference type="InterPro" id="IPR023214">
    <property type="entry name" value="HAD_sf"/>
</dbReference>
<dbReference type="InterPro" id="IPR006439">
    <property type="entry name" value="HAD-SF_hydro_IA"/>
</dbReference>
<evidence type="ECO:0000313" key="12">
    <source>
        <dbReference type="EMBL" id="PHP64928.1"/>
    </source>
</evidence>
<organism evidence="12 13">
    <name type="scientific">Zhengella mangrovi</name>
    <dbReference type="NCBI Taxonomy" id="1982044"/>
    <lineage>
        <taxon>Bacteria</taxon>
        <taxon>Pseudomonadati</taxon>
        <taxon>Pseudomonadota</taxon>
        <taxon>Alphaproteobacteria</taxon>
        <taxon>Hyphomicrobiales</taxon>
        <taxon>Notoacmeibacteraceae</taxon>
        <taxon>Zhengella</taxon>
    </lineage>
</organism>
<dbReference type="InterPro" id="IPR006357">
    <property type="entry name" value="HAD-SF_hydro_IIA"/>
</dbReference>
<keyword evidence="5" id="KW-0963">Cytoplasm</keyword>
<comment type="subcellular location">
    <subcellularLocation>
        <location evidence="2">Cytoplasm</location>
    </subcellularLocation>
</comment>
<dbReference type="NCBIfam" id="TIGR01458">
    <property type="entry name" value="HAD-SF-IIA-hyp3"/>
    <property type="match status" value="1"/>
</dbReference>
<evidence type="ECO:0000256" key="6">
    <source>
        <dbReference type="ARBA" id="ARBA00022723"/>
    </source>
</evidence>
<dbReference type="GO" id="GO:0004427">
    <property type="term" value="F:inorganic diphosphate phosphatase activity"/>
    <property type="evidence" value="ECO:0007669"/>
    <property type="project" value="UniProtKB-EC"/>
</dbReference>
<evidence type="ECO:0000256" key="8">
    <source>
        <dbReference type="ARBA" id="ARBA00022842"/>
    </source>
</evidence>
<evidence type="ECO:0000256" key="3">
    <source>
        <dbReference type="ARBA" id="ARBA00007958"/>
    </source>
</evidence>
<comment type="catalytic activity">
    <reaction evidence="11">
        <text>diphosphate + H2O = 2 phosphate + H(+)</text>
        <dbReference type="Rhea" id="RHEA:24576"/>
        <dbReference type="ChEBI" id="CHEBI:15377"/>
        <dbReference type="ChEBI" id="CHEBI:15378"/>
        <dbReference type="ChEBI" id="CHEBI:33019"/>
        <dbReference type="ChEBI" id="CHEBI:43474"/>
        <dbReference type="EC" id="3.6.1.1"/>
    </reaction>
</comment>
<dbReference type="RefSeq" id="WP_099308461.1">
    <property type="nucleotide sequence ID" value="NZ_PDVP01000020.1"/>
</dbReference>
<comment type="similarity">
    <text evidence="3">Belongs to the HAD-like hydrolase superfamily.</text>
</comment>
<comment type="caution">
    <text evidence="12">The sequence shown here is derived from an EMBL/GenBank/DDBJ whole genome shotgun (WGS) entry which is preliminary data.</text>
</comment>
<evidence type="ECO:0000256" key="10">
    <source>
        <dbReference type="ARBA" id="ARBA00039357"/>
    </source>
</evidence>
<dbReference type="EMBL" id="PDVP01000020">
    <property type="protein sequence ID" value="PHP64928.1"/>
    <property type="molecule type" value="Genomic_DNA"/>
</dbReference>
<dbReference type="EC" id="3.6.1.1" evidence="4"/>
<dbReference type="PANTHER" id="PTHR19288:SF44">
    <property type="entry name" value="PHOSPHOLYSINE PHOSPHOHISTIDINE INORGANIC PYROPHOSPHATE PHOSPHATASE"/>
    <property type="match status" value="1"/>
</dbReference>